<name>A0A4R5QMQ3_9PROT</name>
<dbReference type="Proteomes" id="UP000295096">
    <property type="component" value="Unassembled WGS sequence"/>
</dbReference>
<evidence type="ECO:0000313" key="2">
    <source>
        <dbReference type="EMBL" id="TDH64027.1"/>
    </source>
</evidence>
<feature type="chain" id="PRO_5020472843" evidence="1">
    <location>
        <begin position="26"/>
        <end position="245"/>
    </location>
</feature>
<keyword evidence="3" id="KW-1185">Reference proteome</keyword>
<dbReference type="GO" id="GO:0030973">
    <property type="term" value="F:molybdate ion binding"/>
    <property type="evidence" value="ECO:0007669"/>
    <property type="project" value="TreeGrafter"/>
</dbReference>
<accession>A0A4R5QMQ3</accession>
<proteinExistence type="predicted"/>
<dbReference type="EMBL" id="SMSJ01000003">
    <property type="protein sequence ID" value="TDH64027.1"/>
    <property type="molecule type" value="Genomic_DNA"/>
</dbReference>
<keyword evidence="1" id="KW-0732">Signal</keyword>
<dbReference type="SUPFAM" id="SSF53850">
    <property type="entry name" value="Periplasmic binding protein-like II"/>
    <property type="match status" value="1"/>
</dbReference>
<dbReference type="PANTHER" id="PTHR30632">
    <property type="entry name" value="MOLYBDATE-BINDING PERIPLASMIC PROTEIN"/>
    <property type="match status" value="1"/>
</dbReference>
<comment type="caution">
    <text evidence="2">The sequence shown here is derived from an EMBL/GenBank/DDBJ whole genome shotgun (WGS) entry which is preliminary data.</text>
</comment>
<evidence type="ECO:0000256" key="1">
    <source>
        <dbReference type="SAM" id="SignalP"/>
    </source>
</evidence>
<dbReference type="PANTHER" id="PTHR30632:SF11">
    <property type="entry name" value="BLR4797 PROTEIN"/>
    <property type="match status" value="1"/>
</dbReference>
<sequence length="245" mass="25301">MRIPRMQRRALLALVPLLAAPSAWAAELSVLSGGAVEPGLAAAVEAFRAAGGAPVRIAYATAPQLRERILGGETPDLLVAPLALLAELADRLSGPAVPIGKVGVGVAVRPGAPEPAIRDAETLRAAVEQADAVVFNRASTGLYMDRLFERLGLTAVMAPKARHYATGAEVMQHLLHGTGREIGFGAVTEIRLVPGLRYLGPLPPGLQNTTVYGAAPLPGQDGAALLRFLAGPEARRALDAAGVEG</sequence>
<organism evidence="2 3">
    <name type="scientific">Dankookia rubra</name>
    <dbReference type="NCBI Taxonomy" id="1442381"/>
    <lineage>
        <taxon>Bacteria</taxon>
        <taxon>Pseudomonadati</taxon>
        <taxon>Pseudomonadota</taxon>
        <taxon>Alphaproteobacteria</taxon>
        <taxon>Acetobacterales</taxon>
        <taxon>Roseomonadaceae</taxon>
        <taxon>Dankookia</taxon>
    </lineage>
</organism>
<protein>
    <submittedName>
        <fullName evidence="2">ABC transporter substrate-binding protein</fullName>
    </submittedName>
</protein>
<dbReference type="Pfam" id="PF13531">
    <property type="entry name" value="SBP_bac_11"/>
    <property type="match status" value="1"/>
</dbReference>
<dbReference type="AlphaFoldDB" id="A0A4R5QMQ3"/>
<dbReference type="InterPro" id="IPR050682">
    <property type="entry name" value="ModA/WtpA"/>
</dbReference>
<gene>
    <name evidence="2" type="ORF">E2C06_04195</name>
</gene>
<dbReference type="Gene3D" id="3.40.190.10">
    <property type="entry name" value="Periplasmic binding protein-like II"/>
    <property type="match status" value="2"/>
</dbReference>
<evidence type="ECO:0000313" key="3">
    <source>
        <dbReference type="Proteomes" id="UP000295096"/>
    </source>
</evidence>
<dbReference type="GO" id="GO:0015689">
    <property type="term" value="P:molybdate ion transport"/>
    <property type="evidence" value="ECO:0007669"/>
    <property type="project" value="TreeGrafter"/>
</dbReference>
<dbReference type="OrthoDB" id="7261414at2"/>
<feature type="signal peptide" evidence="1">
    <location>
        <begin position="1"/>
        <end position="25"/>
    </location>
</feature>
<reference evidence="2 3" key="1">
    <citation type="journal article" date="2016" name="J. Microbiol.">
        <title>Dankookia rubra gen. nov., sp. nov., an alphaproteobacterium isolated from sediment of a shallow stream.</title>
        <authorList>
            <person name="Kim W.H."/>
            <person name="Kim D.H."/>
            <person name="Kang K."/>
            <person name="Ahn T.Y."/>
        </authorList>
    </citation>
    <scope>NUCLEOTIDE SEQUENCE [LARGE SCALE GENOMIC DNA]</scope>
    <source>
        <strain evidence="2 3">JCM30602</strain>
    </source>
</reference>